<dbReference type="SUPFAM" id="SSF82771">
    <property type="entry name" value="GIY-YIG endonuclease"/>
    <property type="match status" value="1"/>
</dbReference>
<dbReference type="Pfam" id="PF01541">
    <property type="entry name" value="GIY-YIG"/>
    <property type="match status" value="1"/>
</dbReference>
<dbReference type="InterPro" id="IPR035901">
    <property type="entry name" value="GIY-YIG_endonuc_sf"/>
</dbReference>
<dbReference type="PANTHER" id="PTHR34477">
    <property type="entry name" value="UPF0213 PROTEIN YHBQ"/>
    <property type="match status" value="1"/>
</dbReference>
<dbReference type="AlphaFoldDB" id="A0A2H0UNM1"/>
<proteinExistence type="inferred from homology"/>
<evidence type="ECO:0000313" key="3">
    <source>
        <dbReference type="EMBL" id="PIR88014.1"/>
    </source>
</evidence>
<dbReference type="CDD" id="cd10448">
    <property type="entry name" value="GIY-YIG_unchar_3"/>
    <property type="match status" value="1"/>
</dbReference>
<evidence type="ECO:0000313" key="4">
    <source>
        <dbReference type="Proteomes" id="UP000230903"/>
    </source>
</evidence>
<reference evidence="4" key="1">
    <citation type="submission" date="2017-09" db="EMBL/GenBank/DDBJ databases">
        <title>Depth-based differentiation of microbial function through sediment-hosted aquifers and enrichment of novel symbionts in the deep terrestrial subsurface.</title>
        <authorList>
            <person name="Probst A.J."/>
            <person name="Ladd B."/>
            <person name="Jarett J.K."/>
            <person name="Geller-Mcgrath D.E."/>
            <person name="Sieber C.M.K."/>
            <person name="Emerson J.B."/>
            <person name="Anantharaman K."/>
            <person name="Thomas B.C."/>
            <person name="Malmstrom R."/>
            <person name="Stieglmeier M."/>
            <person name="Klingl A."/>
            <person name="Woyke T."/>
            <person name="Ryan C.M."/>
            <person name="Banfield J.F."/>
        </authorList>
    </citation>
    <scope>NUCLEOTIDE SEQUENCE [LARGE SCALE GENOMIC DNA]</scope>
</reference>
<dbReference type="InterPro" id="IPR050190">
    <property type="entry name" value="UPF0213_domain"/>
</dbReference>
<evidence type="ECO:0000259" key="2">
    <source>
        <dbReference type="PROSITE" id="PS50164"/>
    </source>
</evidence>
<dbReference type="PROSITE" id="PS50164">
    <property type="entry name" value="GIY_YIG"/>
    <property type="match status" value="1"/>
</dbReference>
<comment type="caution">
    <text evidence="3">The sequence shown here is derived from an EMBL/GenBank/DDBJ whole genome shotgun (WGS) entry which is preliminary data.</text>
</comment>
<dbReference type="Gene3D" id="3.40.1440.10">
    <property type="entry name" value="GIY-YIG endonuclease"/>
    <property type="match status" value="1"/>
</dbReference>
<sequence>MNSYYVYILASRKRGTLYIGITNDLQRRIYEHKNNLVPGFTAEYGVHNLVYFEETGDVKVAIAREKKLKNWRREWKIELIEKVNSEWKDLCADWFVESIM</sequence>
<dbReference type="EMBL" id="PFBC01000024">
    <property type="protein sequence ID" value="PIR88014.1"/>
    <property type="molecule type" value="Genomic_DNA"/>
</dbReference>
<dbReference type="InterPro" id="IPR000305">
    <property type="entry name" value="GIY-YIG_endonuc"/>
</dbReference>
<feature type="domain" description="GIY-YIG" evidence="2">
    <location>
        <begin position="2"/>
        <end position="78"/>
    </location>
</feature>
<comment type="similarity">
    <text evidence="1">Belongs to the UPF0213 family.</text>
</comment>
<protein>
    <submittedName>
        <fullName evidence="3">Excinuclease ABC subunit C</fullName>
    </submittedName>
</protein>
<name>A0A2H0UNM1_9BACT</name>
<dbReference type="Proteomes" id="UP000230903">
    <property type="component" value="Unassembled WGS sequence"/>
</dbReference>
<organism evidence="3 4">
    <name type="scientific">Candidatus Harrisonbacteria bacterium CG10_big_fil_rev_8_21_14_0_10_45_28</name>
    <dbReference type="NCBI Taxonomy" id="1974586"/>
    <lineage>
        <taxon>Bacteria</taxon>
        <taxon>Candidatus Harrisoniibacteriota</taxon>
    </lineage>
</organism>
<dbReference type="PANTHER" id="PTHR34477:SF5">
    <property type="entry name" value="BSL5627 PROTEIN"/>
    <property type="match status" value="1"/>
</dbReference>
<gene>
    <name evidence="3" type="ORF">COU10_01470</name>
</gene>
<accession>A0A2H0UNM1</accession>
<evidence type="ECO:0000256" key="1">
    <source>
        <dbReference type="ARBA" id="ARBA00007435"/>
    </source>
</evidence>